<evidence type="ECO:0000256" key="3">
    <source>
        <dbReference type="ARBA" id="ARBA00022692"/>
    </source>
</evidence>
<evidence type="ECO:0000256" key="2">
    <source>
        <dbReference type="ARBA" id="ARBA00022475"/>
    </source>
</evidence>
<feature type="transmembrane region" description="Helical" evidence="6">
    <location>
        <begin position="51"/>
        <end position="69"/>
    </location>
</feature>
<feature type="transmembrane region" description="Helical" evidence="6">
    <location>
        <begin position="326"/>
        <end position="345"/>
    </location>
</feature>
<gene>
    <name evidence="7" type="ORF">ABID19_003361</name>
</gene>
<keyword evidence="8" id="KW-1185">Reference proteome</keyword>
<evidence type="ECO:0000256" key="5">
    <source>
        <dbReference type="ARBA" id="ARBA00023136"/>
    </source>
</evidence>
<organism evidence="7 8">
    <name type="scientific">Mesorhizobium robiniae</name>
    <dbReference type="NCBI Taxonomy" id="559315"/>
    <lineage>
        <taxon>Bacteria</taxon>
        <taxon>Pseudomonadati</taxon>
        <taxon>Pseudomonadota</taxon>
        <taxon>Alphaproteobacteria</taxon>
        <taxon>Hyphomicrobiales</taxon>
        <taxon>Phyllobacteriaceae</taxon>
        <taxon>Mesorhizobium</taxon>
    </lineage>
</organism>
<keyword evidence="2" id="KW-1003">Cell membrane</keyword>
<proteinExistence type="predicted"/>
<feature type="transmembrane region" description="Helical" evidence="6">
    <location>
        <begin position="254"/>
        <end position="275"/>
    </location>
</feature>
<dbReference type="InterPro" id="IPR001851">
    <property type="entry name" value="ABC_transp_permease"/>
</dbReference>
<name>A0ABV2GPW8_9HYPH</name>
<comment type="caution">
    <text evidence="7">The sequence shown here is derived from an EMBL/GenBank/DDBJ whole genome shotgun (WGS) entry which is preliminary data.</text>
</comment>
<keyword evidence="4 6" id="KW-1133">Transmembrane helix</keyword>
<reference evidence="7 8" key="1">
    <citation type="submission" date="2024-06" db="EMBL/GenBank/DDBJ databases">
        <title>Genomic Encyclopedia of Type Strains, Phase IV (KMG-IV): sequencing the most valuable type-strain genomes for metagenomic binning, comparative biology and taxonomic classification.</title>
        <authorList>
            <person name="Goeker M."/>
        </authorList>
    </citation>
    <scope>NUCLEOTIDE SEQUENCE [LARGE SCALE GENOMIC DNA]</scope>
    <source>
        <strain evidence="7 8">DSM 100022</strain>
    </source>
</reference>
<dbReference type="CDD" id="cd06581">
    <property type="entry name" value="TM_PBP1_LivM_like"/>
    <property type="match status" value="1"/>
</dbReference>
<dbReference type="Pfam" id="PF02653">
    <property type="entry name" value="BPD_transp_2"/>
    <property type="match status" value="1"/>
</dbReference>
<accession>A0ABV2GPW8</accession>
<dbReference type="EMBL" id="JBEPMC010000005">
    <property type="protein sequence ID" value="MET3580323.1"/>
    <property type="molecule type" value="Genomic_DNA"/>
</dbReference>
<dbReference type="PANTHER" id="PTHR30482">
    <property type="entry name" value="HIGH-AFFINITY BRANCHED-CHAIN AMINO ACID TRANSPORT SYSTEM PERMEASE"/>
    <property type="match status" value="1"/>
</dbReference>
<dbReference type="InterPro" id="IPR043428">
    <property type="entry name" value="LivM-like"/>
</dbReference>
<evidence type="ECO:0000256" key="1">
    <source>
        <dbReference type="ARBA" id="ARBA00004651"/>
    </source>
</evidence>
<keyword evidence="5 6" id="KW-0472">Membrane</keyword>
<sequence length="350" mass="37805">MARRLRIRRADPVPRFQANRHSRPLNRGAGLMTDETRILPAVQQTRLMRPWFVFPGLAALACAVMLPQFANAYVTEVATTALLYVVLCLGLNIVVGYAGLLDLGYAAFFAVGAYTTGILTAEFGFNFWLSIPVAMAAACVAGIIIGAPTLRLRSDYLAIVTLGFGEIVRIVARNLDITGGASGLIGIERPELFGIKLMQVQHFYYAFLVLALLTAFVCLSVERSRMGRAWFYVRYDEDAAAGIGINRVSAKLQAYMMGAVIASVAGCLYAAKMTAISPESFTFNQSLLILLGVVLGGMGRIPGVVLGAVLVALLPEVLRGAGTYRPLVIAIALLAIMLFRPNGLWPDKRV</sequence>
<dbReference type="Proteomes" id="UP001549204">
    <property type="component" value="Unassembled WGS sequence"/>
</dbReference>
<evidence type="ECO:0000313" key="8">
    <source>
        <dbReference type="Proteomes" id="UP001549204"/>
    </source>
</evidence>
<comment type="subcellular location">
    <subcellularLocation>
        <location evidence="1">Cell membrane</location>
        <topology evidence="1">Multi-pass membrane protein</topology>
    </subcellularLocation>
</comment>
<evidence type="ECO:0000256" key="4">
    <source>
        <dbReference type="ARBA" id="ARBA00022989"/>
    </source>
</evidence>
<feature type="transmembrane region" description="Helical" evidence="6">
    <location>
        <begin position="202"/>
        <end position="221"/>
    </location>
</feature>
<feature type="transmembrane region" description="Helical" evidence="6">
    <location>
        <begin position="81"/>
        <end position="98"/>
    </location>
</feature>
<feature type="transmembrane region" description="Helical" evidence="6">
    <location>
        <begin position="287"/>
        <end position="314"/>
    </location>
</feature>
<evidence type="ECO:0000313" key="7">
    <source>
        <dbReference type="EMBL" id="MET3580323.1"/>
    </source>
</evidence>
<protein>
    <submittedName>
        <fullName evidence="7">Branched-chain amino acid transport system permease protein</fullName>
    </submittedName>
</protein>
<dbReference type="PANTHER" id="PTHR30482:SF10">
    <property type="entry name" value="HIGH-AFFINITY BRANCHED-CHAIN AMINO ACID TRANSPORT PROTEIN BRAE"/>
    <property type="match status" value="1"/>
</dbReference>
<feature type="transmembrane region" description="Helical" evidence="6">
    <location>
        <begin position="127"/>
        <end position="147"/>
    </location>
</feature>
<keyword evidence="3 6" id="KW-0812">Transmembrane</keyword>
<evidence type="ECO:0000256" key="6">
    <source>
        <dbReference type="SAM" id="Phobius"/>
    </source>
</evidence>